<comment type="caution">
    <text evidence="2">The sequence shown here is derived from an EMBL/GenBank/DDBJ whole genome shotgun (WGS) entry which is preliminary data.</text>
</comment>
<gene>
    <name evidence="2" type="ORF">GCM10007916_05490</name>
</gene>
<evidence type="ECO:0008006" key="4">
    <source>
        <dbReference type="Google" id="ProtNLM"/>
    </source>
</evidence>
<dbReference type="Proteomes" id="UP001157353">
    <property type="component" value="Unassembled WGS sequence"/>
</dbReference>
<protein>
    <recommendedName>
        <fullName evidence="4">MSHA biogenesis protein MshK</fullName>
    </recommendedName>
</protein>
<dbReference type="RefSeq" id="WP_284202599.1">
    <property type="nucleotide sequence ID" value="NZ_BSPQ01000001.1"/>
</dbReference>
<evidence type="ECO:0000313" key="2">
    <source>
        <dbReference type="EMBL" id="GLS89482.1"/>
    </source>
</evidence>
<dbReference type="EMBL" id="BSPQ01000001">
    <property type="protein sequence ID" value="GLS89482.1"/>
    <property type="molecule type" value="Genomic_DNA"/>
</dbReference>
<proteinExistence type="predicted"/>
<organism evidence="2 3">
    <name type="scientific">Psychromonas marina</name>
    <dbReference type="NCBI Taxonomy" id="88364"/>
    <lineage>
        <taxon>Bacteria</taxon>
        <taxon>Pseudomonadati</taxon>
        <taxon>Pseudomonadota</taxon>
        <taxon>Gammaproteobacteria</taxon>
        <taxon>Alteromonadales</taxon>
        <taxon>Psychromonadaceae</taxon>
        <taxon>Psychromonas</taxon>
    </lineage>
</organism>
<evidence type="ECO:0000313" key="3">
    <source>
        <dbReference type="Proteomes" id="UP001157353"/>
    </source>
</evidence>
<sequence>MVKVIFLGLFVSLNLFAQSEALVDPTAPLNFQQKKQGKVYRAAVPKLQSIVMKAGKPKAIINNKEYQKGQWVNGYQVTHIDTDKVLLVYQKKTYTLTLYSQNERFSH</sequence>
<accession>A0ABQ6DWH5</accession>
<feature type="chain" id="PRO_5045672775" description="MSHA biogenesis protein MshK" evidence="1">
    <location>
        <begin position="18"/>
        <end position="107"/>
    </location>
</feature>
<keyword evidence="1" id="KW-0732">Signal</keyword>
<feature type="signal peptide" evidence="1">
    <location>
        <begin position="1"/>
        <end position="17"/>
    </location>
</feature>
<name>A0ABQ6DWH5_9GAMM</name>
<evidence type="ECO:0000256" key="1">
    <source>
        <dbReference type="SAM" id="SignalP"/>
    </source>
</evidence>
<keyword evidence="3" id="KW-1185">Reference proteome</keyword>
<reference evidence="3" key="1">
    <citation type="journal article" date="2019" name="Int. J. Syst. Evol. Microbiol.">
        <title>The Global Catalogue of Microorganisms (GCM) 10K type strain sequencing project: providing services to taxonomists for standard genome sequencing and annotation.</title>
        <authorList>
            <consortium name="The Broad Institute Genomics Platform"/>
            <consortium name="The Broad Institute Genome Sequencing Center for Infectious Disease"/>
            <person name="Wu L."/>
            <person name="Ma J."/>
        </authorList>
    </citation>
    <scope>NUCLEOTIDE SEQUENCE [LARGE SCALE GENOMIC DNA]</scope>
    <source>
        <strain evidence="3">NBRC 103166</strain>
    </source>
</reference>